<feature type="transmembrane region" description="Helical" evidence="7">
    <location>
        <begin position="137"/>
        <end position="159"/>
    </location>
</feature>
<evidence type="ECO:0000256" key="7">
    <source>
        <dbReference type="SAM" id="Phobius"/>
    </source>
</evidence>
<feature type="transmembrane region" description="Helical" evidence="7">
    <location>
        <begin position="324"/>
        <end position="343"/>
    </location>
</feature>
<gene>
    <name evidence="9" type="ORF">TOPH_01419</name>
</gene>
<feature type="transmembrane region" description="Helical" evidence="7">
    <location>
        <begin position="207"/>
        <end position="228"/>
    </location>
</feature>
<name>A0A0L0NHG6_TOLOC</name>
<keyword evidence="10" id="KW-1185">Reference proteome</keyword>
<keyword evidence="2" id="KW-0813">Transport</keyword>
<feature type="transmembrane region" description="Helical" evidence="7">
    <location>
        <begin position="105"/>
        <end position="130"/>
    </location>
</feature>
<dbReference type="Proteomes" id="UP000036947">
    <property type="component" value="Unassembled WGS sequence"/>
</dbReference>
<proteinExistence type="predicted"/>
<dbReference type="EMBL" id="LFRF01000003">
    <property type="protein sequence ID" value="KND93511.1"/>
    <property type="molecule type" value="Genomic_DNA"/>
</dbReference>
<dbReference type="PANTHER" id="PTHR43341">
    <property type="entry name" value="AMINO ACID PERMEASE"/>
    <property type="match status" value="1"/>
</dbReference>
<protein>
    <submittedName>
        <fullName evidence="9">Amino-acid permease inda1</fullName>
    </submittedName>
</protein>
<evidence type="ECO:0000313" key="9">
    <source>
        <dbReference type="EMBL" id="KND93511.1"/>
    </source>
</evidence>
<dbReference type="PIRSF" id="PIRSF006060">
    <property type="entry name" value="AA_transporter"/>
    <property type="match status" value="1"/>
</dbReference>
<dbReference type="AlphaFoldDB" id="A0A0L0NHG6"/>
<feature type="transmembrane region" description="Helical" evidence="7">
    <location>
        <begin position="537"/>
        <end position="554"/>
    </location>
</feature>
<evidence type="ECO:0000259" key="8">
    <source>
        <dbReference type="Pfam" id="PF00324"/>
    </source>
</evidence>
<evidence type="ECO:0000256" key="5">
    <source>
        <dbReference type="ARBA" id="ARBA00023136"/>
    </source>
</evidence>
<accession>A0A0L0NHG6</accession>
<feature type="transmembrane region" description="Helical" evidence="7">
    <location>
        <begin position="494"/>
        <end position="517"/>
    </location>
</feature>
<comment type="caution">
    <text evidence="9">The sequence shown here is derived from an EMBL/GenBank/DDBJ whole genome shotgun (WGS) entry which is preliminary data.</text>
</comment>
<evidence type="ECO:0000256" key="1">
    <source>
        <dbReference type="ARBA" id="ARBA00004141"/>
    </source>
</evidence>
<dbReference type="InterPro" id="IPR050524">
    <property type="entry name" value="APC_YAT"/>
</dbReference>
<dbReference type="Pfam" id="PF00324">
    <property type="entry name" value="AA_permease"/>
    <property type="match status" value="2"/>
</dbReference>
<evidence type="ECO:0000256" key="2">
    <source>
        <dbReference type="ARBA" id="ARBA00022448"/>
    </source>
</evidence>
<keyword evidence="5 7" id="KW-0472">Membrane</keyword>
<dbReference type="Gene3D" id="1.20.1740.10">
    <property type="entry name" value="Amino acid/polyamine transporter I"/>
    <property type="match status" value="1"/>
</dbReference>
<dbReference type="GO" id="GO:0015171">
    <property type="term" value="F:amino acid transmembrane transporter activity"/>
    <property type="evidence" value="ECO:0007669"/>
    <property type="project" value="TreeGrafter"/>
</dbReference>
<feature type="transmembrane region" description="Helical" evidence="7">
    <location>
        <begin position="234"/>
        <end position="255"/>
    </location>
</feature>
<feature type="transmembrane region" description="Helical" evidence="7">
    <location>
        <begin position="424"/>
        <end position="441"/>
    </location>
</feature>
<sequence>MSDQDSSVPTPVGAGEKDLQAQEAGAADTKVVTSPAFESEYEQEGFWTRNGLNAKSFQKKYYGRGIVELDRAMKTRHLHMIAIGGSIGAGFFVGSGGALNKGGPASILICFSVVGFMVFNVANTMGILVSAFTKLKLLIVLVFALGELAVMYPISGGFYTFASRFIEPSFGFAVGWNYLFLWSVVLPLELTVCSLVIQYWDTETSVAVWITIFLVAIIIVNVFGSIGFAEEEFWASLIKLVATVIFMIIALVLVLGGGPKDGRYNEYWGARYWYEPGAFRNGFRGFCSVFVTAAFSFTGTELVGLAAAESNNPVKSLPGAIKQVFWRIILFYVLGLFFVGLLIPSNDPRLLSDQAFTDVKASPWVLIGLYANLRGLDHFMNVIILVSVLSIGVSSVFGGSRILTALAQQGYAPKLFTYIDRSGRPLPSVVALILTGPLAYVNLSASGPVVFDWLQALSGLAILFSWGAICLAHIRFRSAWAYHGHSLDEIPFQAIFGVYGSWIGLGLCILVLAAQFFTAIAPVGITGVNNAEGFFKSYLAFPIVLAFWLFGFLWKRTGWLRLDQIDVDTGRRELDWDEVRAHREHMKTLPAWRRLFHKLF</sequence>
<dbReference type="OrthoDB" id="3900342at2759"/>
<keyword evidence="3 7" id="KW-0812">Transmembrane</keyword>
<evidence type="ECO:0000256" key="6">
    <source>
        <dbReference type="SAM" id="MobiDB-lite"/>
    </source>
</evidence>
<organism evidence="9 10">
    <name type="scientific">Tolypocladium ophioglossoides (strain CBS 100239)</name>
    <name type="common">Snaketongue truffleclub</name>
    <name type="synonym">Elaphocordyceps ophioglossoides</name>
    <dbReference type="NCBI Taxonomy" id="1163406"/>
    <lineage>
        <taxon>Eukaryota</taxon>
        <taxon>Fungi</taxon>
        <taxon>Dikarya</taxon>
        <taxon>Ascomycota</taxon>
        <taxon>Pezizomycotina</taxon>
        <taxon>Sordariomycetes</taxon>
        <taxon>Hypocreomycetidae</taxon>
        <taxon>Hypocreales</taxon>
        <taxon>Ophiocordycipitaceae</taxon>
        <taxon>Tolypocladium</taxon>
    </lineage>
</organism>
<feature type="region of interest" description="Disordered" evidence="6">
    <location>
        <begin position="1"/>
        <end position="30"/>
    </location>
</feature>
<comment type="subcellular location">
    <subcellularLocation>
        <location evidence="1">Membrane</location>
        <topology evidence="1">Multi-pass membrane protein</topology>
    </subcellularLocation>
</comment>
<dbReference type="FunFam" id="1.20.1740.10:FF:000001">
    <property type="entry name" value="Amino acid permease"/>
    <property type="match status" value="1"/>
</dbReference>
<evidence type="ECO:0000256" key="3">
    <source>
        <dbReference type="ARBA" id="ARBA00022692"/>
    </source>
</evidence>
<feature type="domain" description="Amino acid permease/ SLC12A" evidence="8">
    <location>
        <begin position="77"/>
        <end position="133"/>
    </location>
</feature>
<dbReference type="STRING" id="1163406.A0A0L0NHG6"/>
<dbReference type="PANTHER" id="PTHR43341:SF12">
    <property type="entry name" value="AMINO ACID TRANSPORTER (EUROFUNG)"/>
    <property type="match status" value="1"/>
</dbReference>
<evidence type="ECO:0000313" key="10">
    <source>
        <dbReference type="Proteomes" id="UP000036947"/>
    </source>
</evidence>
<dbReference type="GO" id="GO:0016020">
    <property type="term" value="C:membrane"/>
    <property type="evidence" value="ECO:0007669"/>
    <property type="project" value="UniProtKB-SubCell"/>
</dbReference>
<feature type="transmembrane region" description="Helical" evidence="7">
    <location>
        <begin position="379"/>
        <end position="403"/>
    </location>
</feature>
<dbReference type="InterPro" id="IPR004841">
    <property type="entry name" value="AA-permease/SLC12A_dom"/>
</dbReference>
<keyword evidence="4 7" id="KW-1133">Transmembrane helix</keyword>
<reference evidence="9 10" key="1">
    <citation type="journal article" date="2015" name="BMC Genomics">
        <title>The genome of the truffle-parasite Tolypocladium ophioglossoides and the evolution of antifungal peptaibiotics.</title>
        <authorList>
            <person name="Quandt C.A."/>
            <person name="Bushley K.E."/>
            <person name="Spatafora J.W."/>
        </authorList>
    </citation>
    <scope>NUCLEOTIDE SEQUENCE [LARGE SCALE GENOMIC DNA]</scope>
    <source>
        <strain evidence="9 10">CBS 100239</strain>
    </source>
</reference>
<feature type="transmembrane region" description="Helical" evidence="7">
    <location>
        <begin position="78"/>
        <end position="99"/>
    </location>
</feature>
<feature type="transmembrane region" description="Helical" evidence="7">
    <location>
        <begin position="179"/>
        <end position="200"/>
    </location>
</feature>
<feature type="transmembrane region" description="Helical" evidence="7">
    <location>
        <begin position="453"/>
        <end position="474"/>
    </location>
</feature>
<feature type="domain" description="Amino acid permease/ SLC12A" evidence="8">
    <location>
        <begin position="140"/>
        <end position="559"/>
    </location>
</feature>
<evidence type="ECO:0000256" key="4">
    <source>
        <dbReference type="ARBA" id="ARBA00022989"/>
    </source>
</evidence>